<dbReference type="InterPro" id="IPR015422">
    <property type="entry name" value="PyrdxlP-dep_Trfase_small"/>
</dbReference>
<dbReference type="GO" id="GO:0030170">
    <property type="term" value="F:pyridoxal phosphate binding"/>
    <property type="evidence" value="ECO:0007669"/>
    <property type="project" value="InterPro"/>
</dbReference>
<comment type="cofactor">
    <cofactor evidence="1">
        <name>pyridoxal 5'-phosphate</name>
        <dbReference type="ChEBI" id="CHEBI:597326"/>
    </cofactor>
</comment>
<dbReference type="Proteomes" id="UP000478571">
    <property type="component" value="Unassembled WGS sequence"/>
</dbReference>
<evidence type="ECO:0000313" key="7">
    <source>
        <dbReference type="EMBL" id="MYM58783.1"/>
    </source>
</evidence>
<dbReference type="SUPFAM" id="SSF53383">
    <property type="entry name" value="PLP-dependent transferases"/>
    <property type="match status" value="1"/>
</dbReference>
<dbReference type="InterPro" id="IPR004839">
    <property type="entry name" value="Aminotransferase_I/II_large"/>
</dbReference>
<organism evidence="7 8">
    <name type="scientific">Vibrio tetraodonis subsp. pristinus</name>
    <dbReference type="NCBI Taxonomy" id="2695891"/>
    <lineage>
        <taxon>Bacteria</taxon>
        <taxon>Pseudomonadati</taxon>
        <taxon>Pseudomonadota</taxon>
        <taxon>Gammaproteobacteria</taxon>
        <taxon>Vibrionales</taxon>
        <taxon>Vibrionaceae</taxon>
        <taxon>Vibrio</taxon>
    </lineage>
</organism>
<proteinExistence type="inferred from homology"/>
<dbReference type="InterPro" id="IPR050596">
    <property type="entry name" value="AspAT/PAT-like"/>
</dbReference>
<dbReference type="AlphaFoldDB" id="A0A6L8LTE0"/>
<evidence type="ECO:0000256" key="1">
    <source>
        <dbReference type="ARBA" id="ARBA00001933"/>
    </source>
</evidence>
<evidence type="ECO:0000256" key="4">
    <source>
        <dbReference type="ARBA" id="ARBA00022679"/>
    </source>
</evidence>
<evidence type="ECO:0000256" key="5">
    <source>
        <dbReference type="ARBA" id="ARBA00022898"/>
    </source>
</evidence>
<dbReference type="Pfam" id="PF00155">
    <property type="entry name" value="Aminotran_1_2"/>
    <property type="match status" value="1"/>
</dbReference>
<evidence type="ECO:0000259" key="6">
    <source>
        <dbReference type="Pfam" id="PF00155"/>
    </source>
</evidence>
<comment type="similarity">
    <text evidence="2">Belongs to the class-I pyridoxal-phosphate-dependent aminotransferase family.</text>
</comment>
<protein>
    <submittedName>
        <fullName evidence="7">Aminotransferase class I/II-fold pyridoxal phosphate-dependent enzyme</fullName>
    </submittedName>
</protein>
<dbReference type="Gene3D" id="3.90.1150.10">
    <property type="entry name" value="Aspartate Aminotransferase, domain 1"/>
    <property type="match status" value="1"/>
</dbReference>
<evidence type="ECO:0000313" key="8">
    <source>
        <dbReference type="Proteomes" id="UP000478571"/>
    </source>
</evidence>
<dbReference type="GO" id="GO:0008483">
    <property type="term" value="F:transaminase activity"/>
    <property type="evidence" value="ECO:0007669"/>
    <property type="project" value="UniProtKB-KW"/>
</dbReference>
<sequence>MLKTAFSSTAMNLRESVTHGTKARIASINQTAKPGEEVIDLSIGTLDDLADTRINDAVISFIQTNPRVIHEFAPVKGFEFLRNSISERIERFRKVKFNPDTEIMVTPGGIKGAITVVFQTFLNSGDEVIVPLPNWPHYADMIELHGGVMKGVVVSDFYNKALSPHDLDQAINDATKMIILGDCVNPSGKIYSYEDQRLLAEVVAKHNKNRIKNGLPQIQVLFDCPYESHILNGPQTISSITLHGESENDYHMKDCTTFVTGPGKTYGMHGDRLGYICSSATTVSMMERVQVNLNSFASTYAQVATNEAMQEYMDEVAKSRAINSRINLQSFTEKLNAIPDVYVPNPEGGFFIFVDLSAYGKKIEQSGFSSAEEFILERAKVASIGGLHFAEGITDLKHFIRMNTGRSSECLAIAAERIKTALQSL</sequence>
<comment type="caution">
    <text evidence="7">The sequence shown here is derived from an EMBL/GenBank/DDBJ whole genome shotgun (WGS) entry which is preliminary data.</text>
</comment>
<evidence type="ECO:0000256" key="2">
    <source>
        <dbReference type="ARBA" id="ARBA00007441"/>
    </source>
</evidence>
<keyword evidence="5" id="KW-0663">Pyridoxal phosphate</keyword>
<evidence type="ECO:0000256" key="3">
    <source>
        <dbReference type="ARBA" id="ARBA00022576"/>
    </source>
</evidence>
<dbReference type="CDD" id="cd00609">
    <property type="entry name" value="AAT_like"/>
    <property type="match status" value="1"/>
</dbReference>
<dbReference type="InterPro" id="IPR015424">
    <property type="entry name" value="PyrdxlP-dep_Trfase"/>
</dbReference>
<dbReference type="PANTHER" id="PTHR46383:SF1">
    <property type="entry name" value="ASPARTATE AMINOTRANSFERASE"/>
    <property type="match status" value="1"/>
</dbReference>
<reference evidence="7 8" key="1">
    <citation type="submission" date="2020-01" db="EMBL/GenBank/DDBJ databases">
        <title>Draft Genome Sequence of Vibrio sp. strain OCN044, Isolated from a Healthy Coral at Palmyra Atoll.</title>
        <authorList>
            <person name="Videau P."/>
            <person name="Loughran R."/>
            <person name="Esquivel A."/>
            <person name="Deadmond M."/>
            <person name="Paddock B.E."/>
            <person name="Saw J.H."/>
            <person name="Ushijima B."/>
        </authorList>
    </citation>
    <scope>NUCLEOTIDE SEQUENCE [LARGE SCALE GENOMIC DNA]</scope>
    <source>
        <strain evidence="7 8">OCN044</strain>
    </source>
</reference>
<accession>A0A6L8LTE0</accession>
<feature type="domain" description="Aminotransferase class I/classII large" evidence="6">
    <location>
        <begin position="37"/>
        <end position="418"/>
    </location>
</feature>
<dbReference type="GO" id="GO:0006520">
    <property type="term" value="P:amino acid metabolic process"/>
    <property type="evidence" value="ECO:0007669"/>
    <property type="project" value="InterPro"/>
</dbReference>
<dbReference type="InterPro" id="IPR015421">
    <property type="entry name" value="PyrdxlP-dep_Trfase_major"/>
</dbReference>
<keyword evidence="4 7" id="KW-0808">Transferase</keyword>
<dbReference type="EMBL" id="WWEU01000002">
    <property type="protein sequence ID" value="MYM58783.1"/>
    <property type="molecule type" value="Genomic_DNA"/>
</dbReference>
<name>A0A6L8LTE0_9VIBR</name>
<keyword evidence="8" id="KW-1185">Reference proteome</keyword>
<keyword evidence="3 7" id="KW-0032">Aminotransferase</keyword>
<gene>
    <name evidence="7" type="ORF">GTG28_06070</name>
</gene>
<dbReference type="PANTHER" id="PTHR46383">
    <property type="entry name" value="ASPARTATE AMINOTRANSFERASE"/>
    <property type="match status" value="1"/>
</dbReference>
<dbReference type="RefSeq" id="WP_160927993.1">
    <property type="nucleotide sequence ID" value="NZ_WWEU01000002.1"/>
</dbReference>
<dbReference type="Gene3D" id="3.40.640.10">
    <property type="entry name" value="Type I PLP-dependent aspartate aminotransferase-like (Major domain)"/>
    <property type="match status" value="1"/>
</dbReference>